<evidence type="ECO:0000256" key="5">
    <source>
        <dbReference type="ARBA" id="ARBA00023049"/>
    </source>
</evidence>
<feature type="compositionally biased region" description="Basic and acidic residues" evidence="7">
    <location>
        <begin position="17"/>
        <end position="29"/>
    </location>
</feature>
<dbReference type="Pfam" id="PF09768">
    <property type="entry name" value="Peptidase_M76"/>
    <property type="match status" value="2"/>
</dbReference>
<dbReference type="InterPro" id="IPR019165">
    <property type="entry name" value="Peptidase_M76_ATP23"/>
</dbReference>
<keyword evidence="2 6" id="KW-0645">Protease</keyword>
<keyword evidence="3 6" id="KW-0479">Metal-binding</keyword>
<evidence type="ECO:0000256" key="4">
    <source>
        <dbReference type="ARBA" id="ARBA00022801"/>
    </source>
</evidence>
<evidence type="ECO:0000256" key="3">
    <source>
        <dbReference type="ARBA" id="ARBA00022723"/>
    </source>
</evidence>
<keyword evidence="4 6" id="KW-0378">Hydrolase</keyword>
<comment type="caution">
    <text evidence="8">The sequence shown here is derived from an EMBL/GenBank/DDBJ whole genome shotgun (WGS) entry which is preliminary data.</text>
</comment>
<dbReference type="EMBL" id="JALLAZ020000561">
    <property type="protein sequence ID" value="KAL3792259.1"/>
    <property type="molecule type" value="Genomic_DNA"/>
</dbReference>
<dbReference type="Proteomes" id="UP001530315">
    <property type="component" value="Unassembled WGS sequence"/>
</dbReference>
<protein>
    <recommendedName>
        <fullName evidence="6">Mitochondrial inner membrane protease ATP23</fullName>
        <ecNumber evidence="6">3.4.24.-</ecNumber>
    </recommendedName>
</protein>
<keyword evidence="5 6" id="KW-0482">Metalloprotease</keyword>
<evidence type="ECO:0000313" key="8">
    <source>
        <dbReference type="EMBL" id="KAL3792259.1"/>
    </source>
</evidence>
<name>A0ABD3PX56_9STRA</name>
<dbReference type="PANTHER" id="PTHR21711">
    <property type="entry name" value="MITOCHONDRIAL INNER MEMBRANE PROTEASE"/>
    <property type="match status" value="1"/>
</dbReference>
<dbReference type="GO" id="GO:0008237">
    <property type="term" value="F:metallopeptidase activity"/>
    <property type="evidence" value="ECO:0007669"/>
    <property type="project" value="UniProtKB-KW"/>
</dbReference>
<accession>A0ABD3PX56</accession>
<gene>
    <name evidence="8" type="ORF">ACHAW5_001085</name>
</gene>
<proteinExistence type="inferred from homology"/>
<sequence length="252" mass="28496">MPSQSQGIPVAAAATAEAKRPAGEKSAKEKETCEAYVRNGLHRNVTVQFLYERLEQLGCKPPENLIRCLDCRDSQRGGGFGVVEEIDVVGTTGDNKKINRDDSCAQRKKDIDALLAKQRDSVTKLRLVPEIYLCQQHLRNETHAHEAMVHELIHAVDMCRTKMDPIKNCIHLACTEIRAENLSGECHWLREMQNGRMFTDFSGHGAKCVKRRAELSVKANPNCADKAEEYVDAAFERCYKDTFPFDRHPNLR</sequence>
<feature type="region of interest" description="Disordered" evidence="7">
    <location>
        <begin position="1"/>
        <end position="29"/>
    </location>
</feature>
<evidence type="ECO:0000256" key="6">
    <source>
        <dbReference type="RuleBase" id="RU364057"/>
    </source>
</evidence>
<evidence type="ECO:0000256" key="7">
    <source>
        <dbReference type="SAM" id="MobiDB-lite"/>
    </source>
</evidence>
<keyword evidence="9" id="KW-1185">Reference proteome</keyword>
<dbReference type="GO" id="GO:0046872">
    <property type="term" value="F:metal ion binding"/>
    <property type="evidence" value="ECO:0007669"/>
    <property type="project" value="UniProtKB-KW"/>
</dbReference>
<comment type="similarity">
    <text evidence="1 6">Belongs to the peptidase M76 family.</text>
</comment>
<dbReference type="EC" id="3.4.24.-" evidence="6"/>
<organism evidence="8 9">
    <name type="scientific">Stephanodiscus triporus</name>
    <dbReference type="NCBI Taxonomy" id="2934178"/>
    <lineage>
        <taxon>Eukaryota</taxon>
        <taxon>Sar</taxon>
        <taxon>Stramenopiles</taxon>
        <taxon>Ochrophyta</taxon>
        <taxon>Bacillariophyta</taxon>
        <taxon>Coscinodiscophyceae</taxon>
        <taxon>Thalassiosirophycidae</taxon>
        <taxon>Stephanodiscales</taxon>
        <taxon>Stephanodiscaceae</taxon>
        <taxon>Stephanodiscus</taxon>
    </lineage>
</organism>
<reference evidence="8 9" key="1">
    <citation type="submission" date="2024-10" db="EMBL/GenBank/DDBJ databases">
        <title>Updated reference genomes for cyclostephanoid diatoms.</title>
        <authorList>
            <person name="Roberts W.R."/>
            <person name="Alverson A.J."/>
        </authorList>
    </citation>
    <scope>NUCLEOTIDE SEQUENCE [LARGE SCALE GENOMIC DNA]</scope>
    <source>
        <strain evidence="8 9">AJA276-08</strain>
    </source>
</reference>
<dbReference type="AlphaFoldDB" id="A0ABD3PX56"/>
<evidence type="ECO:0000313" key="9">
    <source>
        <dbReference type="Proteomes" id="UP001530315"/>
    </source>
</evidence>
<dbReference type="PANTHER" id="PTHR21711:SF0">
    <property type="entry name" value="MITOCHONDRIAL INNER MEMBRANE PROTEASE ATP23 HOMOLOG"/>
    <property type="match status" value="1"/>
</dbReference>
<evidence type="ECO:0000256" key="2">
    <source>
        <dbReference type="ARBA" id="ARBA00022670"/>
    </source>
</evidence>
<evidence type="ECO:0000256" key="1">
    <source>
        <dbReference type="ARBA" id="ARBA00009915"/>
    </source>
</evidence>
<dbReference type="GO" id="GO:0006508">
    <property type="term" value="P:proteolysis"/>
    <property type="evidence" value="ECO:0007669"/>
    <property type="project" value="UniProtKB-KW"/>
</dbReference>